<dbReference type="PANTHER" id="PTHR43208:SF1">
    <property type="entry name" value="ABC TRANSPORTER SUBSTRATE-BINDING PROTEIN"/>
    <property type="match status" value="1"/>
</dbReference>
<dbReference type="HOGENOM" id="CLU_038813_2_1_11"/>
<evidence type="ECO:0000259" key="3">
    <source>
        <dbReference type="Pfam" id="PF02608"/>
    </source>
</evidence>
<feature type="chain" id="PRO_5003043070" evidence="2">
    <location>
        <begin position="27"/>
        <end position="372"/>
    </location>
</feature>
<dbReference type="PROSITE" id="PS51257">
    <property type="entry name" value="PROKAR_LIPOPROTEIN"/>
    <property type="match status" value="1"/>
</dbReference>
<dbReference type="KEGG" id="cwo:Cwoe_0526"/>
<gene>
    <name evidence="4" type="ordered locus">Cwoe_0526</name>
</gene>
<accession>D3F891</accession>
<dbReference type="Pfam" id="PF02608">
    <property type="entry name" value="Bmp"/>
    <property type="match status" value="1"/>
</dbReference>
<evidence type="ECO:0000313" key="4">
    <source>
        <dbReference type="EMBL" id="ADB48961.1"/>
    </source>
</evidence>
<dbReference type="PANTHER" id="PTHR43208">
    <property type="entry name" value="ABC TRANSPORTER SUBSTRATE-BINDING PROTEIN"/>
    <property type="match status" value="1"/>
</dbReference>
<organism evidence="4 5">
    <name type="scientific">Conexibacter woesei (strain DSM 14684 / CCUG 47730 / CIP 108061 / JCM 11494 / NBRC 100937 / ID131577)</name>
    <dbReference type="NCBI Taxonomy" id="469383"/>
    <lineage>
        <taxon>Bacteria</taxon>
        <taxon>Bacillati</taxon>
        <taxon>Actinomycetota</taxon>
        <taxon>Thermoleophilia</taxon>
        <taxon>Solirubrobacterales</taxon>
        <taxon>Conexibacteraceae</taxon>
        <taxon>Conexibacter</taxon>
    </lineage>
</organism>
<dbReference type="GO" id="GO:0005886">
    <property type="term" value="C:plasma membrane"/>
    <property type="evidence" value="ECO:0007669"/>
    <property type="project" value="InterPro"/>
</dbReference>
<keyword evidence="1 2" id="KW-0732">Signal</keyword>
<dbReference type="InterPro" id="IPR052910">
    <property type="entry name" value="ABC-Purine-Binding"/>
</dbReference>
<keyword evidence="5" id="KW-1185">Reference proteome</keyword>
<reference evidence="4 5" key="1">
    <citation type="journal article" date="2010" name="Stand. Genomic Sci.">
        <title>Complete genome sequence of Conexibacter woesei type strain (ID131577).</title>
        <authorList>
            <person name="Pukall R."/>
            <person name="Lapidus A."/>
            <person name="Glavina Del Rio T."/>
            <person name="Copeland A."/>
            <person name="Tice H."/>
            <person name="Cheng J.-F."/>
            <person name="Lucas S."/>
            <person name="Chen F."/>
            <person name="Nolan M."/>
            <person name="Bruce D."/>
            <person name="Goodwin L."/>
            <person name="Pitluck S."/>
            <person name="Mavromatis K."/>
            <person name="Ivanova N."/>
            <person name="Ovchinnikova G."/>
            <person name="Pati A."/>
            <person name="Chen A."/>
            <person name="Palaniappan K."/>
            <person name="Land M."/>
            <person name="Hauser L."/>
            <person name="Chang Y.-J."/>
            <person name="Jeffries C.D."/>
            <person name="Chain P."/>
            <person name="Meincke L."/>
            <person name="Sims D."/>
            <person name="Brettin T."/>
            <person name="Detter J.C."/>
            <person name="Rohde M."/>
            <person name="Goeker M."/>
            <person name="Bristow J."/>
            <person name="Eisen J.A."/>
            <person name="Markowitz V."/>
            <person name="Kyrpides N.C."/>
            <person name="Klenk H.-P."/>
            <person name="Hugenholtz P."/>
        </authorList>
    </citation>
    <scope>NUCLEOTIDE SEQUENCE [LARGE SCALE GENOMIC DNA]</scope>
    <source>
        <strain evidence="5">DSM 14684 / CIP 108061 / JCM 11494 / NBRC 100937 / ID131577</strain>
    </source>
</reference>
<dbReference type="EMBL" id="CP001854">
    <property type="protein sequence ID" value="ADB48961.1"/>
    <property type="molecule type" value="Genomic_DNA"/>
</dbReference>
<feature type="domain" description="ABC transporter substrate-binding protein PnrA-like" evidence="3">
    <location>
        <begin position="40"/>
        <end position="293"/>
    </location>
</feature>
<evidence type="ECO:0000256" key="2">
    <source>
        <dbReference type="SAM" id="SignalP"/>
    </source>
</evidence>
<proteinExistence type="predicted"/>
<dbReference type="STRING" id="469383.Cwoe_0526"/>
<evidence type="ECO:0000256" key="1">
    <source>
        <dbReference type="ARBA" id="ARBA00022729"/>
    </source>
</evidence>
<sequence length="372" mass="39938" precursor="true">MGGRMSTVLRLAGVAVALCAALGVAACGSSRSAGSDDDVTKVSFLYAGPMHDDGYNQGYFETGEAIKKRLGDKVEVTNADNVPYTDQVGKVASQLVATGTDVIVDTGGYGEALDDVCRRQRAVTCLIPLPQGELTDNMVGFYQEWWKQEYVLGAAAGLMTRADVVGAVNPLTIPLTNSYMNSFLLGCQATNPDCKMRTVTINSYYDPSASTQAANTLANAGADVLTGWVNDSTPCQVAQKRGLRAVGQYYDYARACPEAMIGTAVWGGDPEYDQWFVDQVAAVHDGRFEGGDVHVIRFGDGANLSRWGNSVPQDVRKKADQIARDLESGKLDPFKGPMTDNQGKQRVPAGEQLTEDFLVSGWDWRLNGMIGG</sequence>
<dbReference type="Proteomes" id="UP000008229">
    <property type="component" value="Chromosome"/>
</dbReference>
<reference evidence="5" key="2">
    <citation type="submission" date="2010-01" db="EMBL/GenBank/DDBJ databases">
        <title>The complete genome of Conexibacter woesei DSM 14684.</title>
        <authorList>
            <consortium name="US DOE Joint Genome Institute (JGI-PGF)"/>
            <person name="Lucas S."/>
            <person name="Copeland A."/>
            <person name="Lapidus A."/>
            <person name="Glavina del Rio T."/>
            <person name="Dalin E."/>
            <person name="Tice H."/>
            <person name="Bruce D."/>
            <person name="Goodwin L."/>
            <person name="Pitluck S."/>
            <person name="Kyrpides N."/>
            <person name="Mavromatis K."/>
            <person name="Ivanova N."/>
            <person name="Mikhailova N."/>
            <person name="Chertkov O."/>
            <person name="Brettin T."/>
            <person name="Detter J.C."/>
            <person name="Han C."/>
            <person name="Larimer F."/>
            <person name="Land M."/>
            <person name="Hauser L."/>
            <person name="Markowitz V."/>
            <person name="Cheng J.-F."/>
            <person name="Hugenholtz P."/>
            <person name="Woyke T."/>
            <person name="Wu D."/>
            <person name="Pukall R."/>
            <person name="Steenblock K."/>
            <person name="Schneider S."/>
            <person name="Klenk H.-P."/>
            <person name="Eisen J.A."/>
        </authorList>
    </citation>
    <scope>NUCLEOTIDE SEQUENCE [LARGE SCALE GENOMIC DNA]</scope>
    <source>
        <strain evidence="5">DSM 14684 / CIP 108061 / JCM 11494 / NBRC 100937 / ID131577</strain>
    </source>
</reference>
<keyword evidence="4" id="KW-0449">Lipoprotein</keyword>
<dbReference type="Gene3D" id="3.40.50.2300">
    <property type="match status" value="2"/>
</dbReference>
<protein>
    <submittedName>
        <fullName evidence="4">Basic membrane lipoprotein</fullName>
    </submittedName>
</protein>
<dbReference type="eggNOG" id="COG1744">
    <property type="taxonomic scope" value="Bacteria"/>
</dbReference>
<evidence type="ECO:0000313" key="5">
    <source>
        <dbReference type="Proteomes" id="UP000008229"/>
    </source>
</evidence>
<dbReference type="AlphaFoldDB" id="D3F891"/>
<dbReference type="InterPro" id="IPR003760">
    <property type="entry name" value="PnrA-like"/>
</dbReference>
<feature type="signal peptide" evidence="2">
    <location>
        <begin position="1"/>
        <end position="26"/>
    </location>
</feature>
<name>D3F891_CONWI</name>